<sequence>MRKNEQDVQALDAAVGYFQDAIPIFQVLSDVNRQAIIIELARYDRLNVSQLDEKISLSRPAISHHLKVLRAAGIVASEKVGTENYYYLTLQEAVNVLKTLTAAIEEDCILR</sequence>
<dbReference type="InterPro" id="IPR001845">
    <property type="entry name" value="HTH_ArsR_DNA-bd_dom"/>
</dbReference>
<dbReference type="InterPro" id="IPR051081">
    <property type="entry name" value="HTH_MetalResp_TranReg"/>
</dbReference>
<dbReference type="InterPro" id="IPR036390">
    <property type="entry name" value="WH_DNA-bd_sf"/>
</dbReference>
<evidence type="ECO:0000256" key="3">
    <source>
        <dbReference type="ARBA" id="ARBA00023163"/>
    </source>
</evidence>
<dbReference type="InterPro" id="IPR036388">
    <property type="entry name" value="WH-like_DNA-bd_sf"/>
</dbReference>
<dbReference type="Gene3D" id="1.10.10.10">
    <property type="entry name" value="Winged helix-like DNA-binding domain superfamily/Winged helix DNA-binding domain"/>
    <property type="match status" value="1"/>
</dbReference>
<reference evidence="5 6" key="1">
    <citation type="journal article" date="2016" name="Front. Microbiol.">
        <title>Genomic Resource of Rice Seed Associated Bacteria.</title>
        <authorList>
            <person name="Midha S."/>
            <person name="Bansal K."/>
            <person name="Sharma S."/>
            <person name="Kumar N."/>
            <person name="Patil P.P."/>
            <person name="Chaudhry V."/>
            <person name="Patil P.B."/>
        </authorList>
    </citation>
    <scope>NUCLEOTIDE SEQUENCE [LARGE SCALE GENOMIC DNA]</scope>
    <source>
        <strain evidence="5 6">RSA11</strain>
    </source>
</reference>
<protein>
    <submittedName>
        <fullName evidence="5">ArsR family transcriptional regulator</fullName>
    </submittedName>
</protein>
<proteinExistence type="predicted"/>
<comment type="caution">
    <text evidence="5">The sequence shown here is derived from an EMBL/GenBank/DDBJ whole genome shotgun (WGS) entry which is preliminary data.</text>
</comment>
<dbReference type="GO" id="GO:0003677">
    <property type="term" value="F:DNA binding"/>
    <property type="evidence" value="ECO:0007669"/>
    <property type="project" value="UniProtKB-KW"/>
</dbReference>
<dbReference type="Pfam" id="PF01022">
    <property type="entry name" value="HTH_5"/>
    <property type="match status" value="1"/>
</dbReference>
<dbReference type="PANTHER" id="PTHR33154:SF33">
    <property type="entry name" value="TRANSCRIPTIONAL REPRESSOR SDPR"/>
    <property type="match status" value="1"/>
</dbReference>
<dbReference type="NCBIfam" id="NF033788">
    <property type="entry name" value="HTH_metalloreg"/>
    <property type="match status" value="1"/>
</dbReference>
<evidence type="ECO:0000259" key="4">
    <source>
        <dbReference type="PROSITE" id="PS50987"/>
    </source>
</evidence>
<keyword evidence="1" id="KW-0805">Transcription regulation</keyword>
<keyword evidence="2" id="KW-0238">DNA-binding</keyword>
<evidence type="ECO:0000256" key="1">
    <source>
        <dbReference type="ARBA" id="ARBA00023015"/>
    </source>
</evidence>
<dbReference type="PROSITE" id="PS50987">
    <property type="entry name" value="HTH_ARSR_2"/>
    <property type="match status" value="1"/>
</dbReference>
<dbReference type="PRINTS" id="PR00778">
    <property type="entry name" value="HTHARSR"/>
</dbReference>
<dbReference type="GO" id="GO:0003700">
    <property type="term" value="F:DNA-binding transcription factor activity"/>
    <property type="evidence" value="ECO:0007669"/>
    <property type="project" value="InterPro"/>
</dbReference>
<evidence type="ECO:0000313" key="5">
    <source>
        <dbReference type="EMBL" id="KTR27174.1"/>
    </source>
</evidence>
<keyword evidence="3" id="KW-0804">Transcription</keyword>
<evidence type="ECO:0000313" key="6">
    <source>
        <dbReference type="Proteomes" id="UP000072605"/>
    </source>
</evidence>
<dbReference type="InterPro" id="IPR011991">
    <property type="entry name" value="ArsR-like_HTH"/>
</dbReference>
<gene>
    <name evidence="5" type="ORF">RSA11_07345</name>
</gene>
<name>A0AAW3MFY9_9BACL</name>
<dbReference type="SUPFAM" id="SSF46785">
    <property type="entry name" value="Winged helix' DNA-binding domain"/>
    <property type="match status" value="1"/>
</dbReference>
<dbReference type="SMART" id="SM00418">
    <property type="entry name" value="HTH_ARSR"/>
    <property type="match status" value="1"/>
</dbReference>
<accession>A0AAW3MFY9</accession>
<dbReference type="Proteomes" id="UP000072605">
    <property type="component" value="Unassembled WGS sequence"/>
</dbReference>
<dbReference type="EMBL" id="LDQV01000018">
    <property type="protein sequence ID" value="KTR27174.1"/>
    <property type="molecule type" value="Genomic_DNA"/>
</dbReference>
<evidence type="ECO:0000256" key="2">
    <source>
        <dbReference type="ARBA" id="ARBA00023125"/>
    </source>
</evidence>
<dbReference type="AlphaFoldDB" id="A0AAW3MFY9"/>
<organism evidence="5 6">
    <name type="scientific">Exiguobacterium indicum</name>
    <dbReference type="NCBI Taxonomy" id="296995"/>
    <lineage>
        <taxon>Bacteria</taxon>
        <taxon>Bacillati</taxon>
        <taxon>Bacillota</taxon>
        <taxon>Bacilli</taxon>
        <taxon>Bacillales</taxon>
        <taxon>Bacillales Family XII. Incertae Sedis</taxon>
        <taxon>Exiguobacterium</taxon>
    </lineage>
</organism>
<dbReference type="PANTHER" id="PTHR33154">
    <property type="entry name" value="TRANSCRIPTIONAL REGULATOR, ARSR FAMILY"/>
    <property type="match status" value="1"/>
</dbReference>
<dbReference type="CDD" id="cd00090">
    <property type="entry name" value="HTH_ARSR"/>
    <property type="match status" value="1"/>
</dbReference>
<feature type="domain" description="HTH arsR-type" evidence="4">
    <location>
        <begin position="13"/>
        <end position="108"/>
    </location>
</feature>